<evidence type="ECO:0000313" key="8">
    <source>
        <dbReference type="Proteomes" id="UP000435837"/>
    </source>
</evidence>
<dbReference type="EMBL" id="BLIN01000003">
    <property type="protein sequence ID" value="GFE06767.1"/>
    <property type="molecule type" value="Genomic_DNA"/>
</dbReference>
<dbReference type="Proteomes" id="UP000435837">
    <property type="component" value="Unassembled WGS sequence"/>
</dbReference>
<sequence>MTTRPAETPERQRNRWREVTPGQWKAMSAAWIGYLLDGFDFVLITLVLTEIAADFHLSTATAASLISGAFVTRWLGGAVLGAMGDRYGRKAAMITSILLYSLGTFACGFA</sequence>
<evidence type="ECO:0000256" key="4">
    <source>
        <dbReference type="ARBA" id="ARBA00023136"/>
    </source>
</evidence>
<feature type="transmembrane region" description="Helical" evidence="5">
    <location>
        <begin position="55"/>
        <end position="75"/>
    </location>
</feature>
<proteinExistence type="predicted"/>
<evidence type="ECO:0000256" key="1">
    <source>
        <dbReference type="ARBA" id="ARBA00004651"/>
    </source>
</evidence>
<name>A0A640S6T9_9ACTN</name>
<reference evidence="7 8" key="1">
    <citation type="submission" date="2019-12" db="EMBL/GenBank/DDBJ databases">
        <title>Whole genome shotgun sequence of Streptomyces caniferus NBRC 15389.</title>
        <authorList>
            <person name="Ichikawa N."/>
            <person name="Kimura A."/>
            <person name="Kitahashi Y."/>
            <person name="Komaki H."/>
            <person name="Tamura T."/>
        </authorList>
    </citation>
    <scope>NUCLEOTIDE SEQUENCE [LARGE SCALE GENOMIC DNA]</scope>
    <source>
        <strain evidence="7 8">NBRC 15389</strain>
    </source>
</reference>
<feature type="transmembrane region" description="Helical" evidence="5">
    <location>
        <begin position="29"/>
        <end position="48"/>
    </location>
</feature>
<dbReference type="InterPro" id="IPR036259">
    <property type="entry name" value="MFS_trans_sf"/>
</dbReference>
<evidence type="ECO:0000256" key="5">
    <source>
        <dbReference type="SAM" id="Phobius"/>
    </source>
</evidence>
<dbReference type="InterPro" id="IPR011701">
    <property type="entry name" value="MFS"/>
</dbReference>
<comment type="caution">
    <text evidence="7">The sequence shown here is derived from an EMBL/GenBank/DDBJ whole genome shotgun (WGS) entry which is preliminary data.</text>
</comment>
<dbReference type="Pfam" id="PF07690">
    <property type="entry name" value="MFS_1"/>
    <property type="match status" value="1"/>
</dbReference>
<dbReference type="SUPFAM" id="SSF103473">
    <property type="entry name" value="MFS general substrate transporter"/>
    <property type="match status" value="1"/>
</dbReference>
<dbReference type="GO" id="GO:0005886">
    <property type="term" value="C:plasma membrane"/>
    <property type="evidence" value="ECO:0007669"/>
    <property type="project" value="UniProtKB-SubCell"/>
</dbReference>
<dbReference type="Gene3D" id="1.20.1250.20">
    <property type="entry name" value="MFS general substrate transporter like domains"/>
    <property type="match status" value="1"/>
</dbReference>
<gene>
    <name evidence="7" type="ORF">Scani_30350</name>
</gene>
<keyword evidence="3 5" id="KW-1133">Transmembrane helix</keyword>
<accession>A0A640S6T9</accession>
<dbReference type="AlphaFoldDB" id="A0A640S6T9"/>
<evidence type="ECO:0000256" key="3">
    <source>
        <dbReference type="ARBA" id="ARBA00022989"/>
    </source>
</evidence>
<dbReference type="PANTHER" id="PTHR23508:SF3">
    <property type="entry name" value="SIALIC ACID TRANSPORTER NANT"/>
    <property type="match status" value="1"/>
</dbReference>
<evidence type="ECO:0000313" key="7">
    <source>
        <dbReference type="EMBL" id="GFE06767.1"/>
    </source>
</evidence>
<feature type="domain" description="Major facilitator superfamily (MFS) profile" evidence="6">
    <location>
        <begin position="26"/>
        <end position="110"/>
    </location>
</feature>
<dbReference type="GO" id="GO:0046943">
    <property type="term" value="F:carboxylic acid transmembrane transporter activity"/>
    <property type="evidence" value="ECO:0007669"/>
    <property type="project" value="TreeGrafter"/>
</dbReference>
<dbReference type="PROSITE" id="PS50850">
    <property type="entry name" value="MFS"/>
    <property type="match status" value="1"/>
</dbReference>
<evidence type="ECO:0000256" key="2">
    <source>
        <dbReference type="ARBA" id="ARBA00022692"/>
    </source>
</evidence>
<keyword evidence="2 5" id="KW-0812">Transmembrane</keyword>
<comment type="subcellular location">
    <subcellularLocation>
        <location evidence="1">Cell membrane</location>
        <topology evidence="1">Multi-pass membrane protein</topology>
    </subcellularLocation>
</comment>
<protein>
    <recommendedName>
        <fullName evidence="6">Major facilitator superfamily (MFS) profile domain-containing protein</fullName>
    </recommendedName>
</protein>
<feature type="transmembrane region" description="Helical" evidence="5">
    <location>
        <begin position="87"/>
        <end position="109"/>
    </location>
</feature>
<evidence type="ECO:0000259" key="6">
    <source>
        <dbReference type="PROSITE" id="PS50850"/>
    </source>
</evidence>
<keyword evidence="4 5" id="KW-0472">Membrane</keyword>
<organism evidence="7 8">
    <name type="scientific">Streptomyces caniferus</name>
    <dbReference type="NCBI Taxonomy" id="285557"/>
    <lineage>
        <taxon>Bacteria</taxon>
        <taxon>Bacillati</taxon>
        <taxon>Actinomycetota</taxon>
        <taxon>Actinomycetes</taxon>
        <taxon>Kitasatosporales</taxon>
        <taxon>Streptomycetaceae</taxon>
        <taxon>Streptomyces</taxon>
    </lineage>
</organism>
<dbReference type="PANTHER" id="PTHR23508">
    <property type="entry name" value="CARBOXYLIC ACID TRANSPORTER PROTEIN HOMOLOG"/>
    <property type="match status" value="1"/>
</dbReference>
<dbReference type="InterPro" id="IPR020846">
    <property type="entry name" value="MFS_dom"/>
</dbReference>